<evidence type="ECO:0000313" key="2">
    <source>
        <dbReference type="EMBL" id="UJO22009.1"/>
    </source>
</evidence>
<dbReference type="EMBL" id="CP090171">
    <property type="protein sequence ID" value="UJO22009.1"/>
    <property type="molecule type" value="Genomic_DNA"/>
</dbReference>
<dbReference type="OrthoDB" id="9997027at2759"/>
<organism evidence="2 3">
    <name type="scientific">Passalora fulva</name>
    <name type="common">Tomato leaf mold</name>
    <name type="synonym">Cladosporium fulvum</name>
    <dbReference type="NCBI Taxonomy" id="5499"/>
    <lineage>
        <taxon>Eukaryota</taxon>
        <taxon>Fungi</taxon>
        <taxon>Dikarya</taxon>
        <taxon>Ascomycota</taxon>
        <taxon>Pezizomycotina</taxon>
        <taxon>Dothideomycetes</taxon>
        <taxon>Dothideomycetidae</taxon>
        <taxon>Mycosphaerellales</taxon>
        <taxon>Mycosphaerellaceae</taxon>
        <taxon>Fulvia</taxon>
    </lineage>
</organism>
<feature type="chain" id="PRO_5040429372" description="Phosphatidic acid phosphatase type 2/haloperoxidase domain-containing protein" evidence="1">
    <location>
        <begin position="18"/>
        <end position="350"/>
    </location>
</feature>
<proteinExistence type="predicted"/>
<dbReference type="Gene3D" id="1.10.606.20">
    <property type="match status" value="1"/>
</dbReference>
<accession>A0A9Q8PGJ3</accession>
<reference evidence="2" key="2">
    <citation type="journal article" date="2022" name="Microb. Genom.">
        <title>A chromosome-scale genome assembly of the tomato pathogen Cladosporium fulvum reveals a compartmentalized genome architecture and the presence of a dispensable chromosome.</title>
        <authorList>
            <person name="Zaccaron A.Z."/>
            <person name="Chen L.H."/>
            <person name="Samaras A."/>
            <person name="Stergiopoulos I."/>
        </authorList>
    </citation>
    <scope>NUCLEOTIDE SEQUENCE</scope>
    <source>
        <strain evidence="2">Race5_Kim</strain>
    </source>
</reference>
<feature type="signal peptide" evidence="1">
    <location>
        <begin position="1"/>
        <end position="17"/>
    </location>
</feature>
<dbReference type="OMA" id="YWVDQSA"/>
<keyword evidence="3" id="KW-1185">Reference proteome</keyword>
<evidence type="ECO:0000313" key="3">
    <source>
        <dbReference type="Proteomes" id="UP000756132"/>
    </source>
</evidence>
<protein>
    <recommendedName>
        <fullName evidence="4">Phosphatidic acid phosphatase type 2/haloperoxidase domain-containing protein</fullName>
    </recommendedName>
</protein>
<name>A0A9Q8PGJ3_PASFU</name>
<dbReference type="PANTHER" id="PTHR34599:SF1">
    <property type="entry name" value="PHOSPHATIDIC ACID PHOSPHATASE TYPE 2_HALOPEROXIDASE DOMAIN-CONTAINING PROTEIN"/>
    <property type="match status" value="1"/>
</dbReference>
<dbReference type="PANTHER" id="PTHR34599">
    <property type="entry name" value="PEROXIDASE-RELATED"/>
    <property type="match status" value="1"/>
</dbReference>
<dbReference type="RefSeq" id="XP_047766375.1">
    <property type="nucleotide sequence ID" value="XM_047908880.1"/>
</dbReference>
<dbReference type="GeneID" id="71989610"/>
<evidence type="ECO:0008006" key="4">
    <source>
        <dbReference type="Google" id="ProtNLM"/>
    </source>
</evidence>
<sequence length="350" mass="38408">MKLSNVLTLLGVACAQAEYAGDIVHYWVSASGSLANNTLIGGLQSPPPGWFEAVVQASMYAAALESKHEDLAFQQLAVSHAAHNSLTWIFHGTRNFANIFTFMQNATRDIGISESDKSYGKAAKIGQKAALKVTNARQDDRLNNFVNYIYGPMEPGVYQRTPGGLTAPDTPQARYLRTFGGLGDVTRFRAPAPPAVNSSGYEEILNYVKAKGEQNSTARTALETETAYFWRESSPIQWNRLAINVVGNKYSKDVVKSAKFFAQVNYALANAAIAGWDSKSFWDSWRPVTAIRRTDVWLPSGNNVSMPTWTPLLSPTPNHQEYTSTHACFGAAAAAVIKIWNNNQDTIDVM</sequence>
<reference evidence="2" key="1">
    <citation type="submission" date="2021-12" db="EMBL/GenBank/DDBJ databases">
        <authorList>
            <person name="Zaccaron A."/>
            <person name="Stergiopoulos I."/>
        </authorList>
    </citation>
    <scope>NUCLEOTIDE SEQUENCE</scope>
    <source>
        <strain evidence="2">Race5_Kim</strain>
    </source>
</reference>
<dbReference type="InterPro" id="IPR036938">
    <property type="entry name" value="PAP2/HPO_sf"/>
</dbReference>
<evidence type="ECO:0000256" key="1">
    <source>
        <dbReference type="SAM" id="SignalP"/>
    </source>
</evidence>
<dbReference type="InterPro" id="IPR052559">
    <property type="entry name" value="V-haloperoxidase"/>
</dbReference>
<dbReference type="CDD" id="cd03398">
    <property type="entry name" value="PAP2_haloperoxidase"/>
    <property type="match status" value="1"/>
</dbReference>
<dbReference type="Proteomes" id="UP000756132">
    <property type="component" value="Chromosome 9"/>
</dbReference>
<keyword evidence="1" id="KW-0732">Signal</keyword>
<dbReference type="AlphaFoldDB" id="A0A9Q8PGJ3"/>
<gene>
    <name evidence="2" type="ORF">CLAFUR5_09732</name>
</gene>
<dbReference type="SUPFAM" id="SSF48317">
    <property type="entry name" value="Acid phosphatase/Vanadium-dependent haloperoxidase"/>
    <property type="match status" value="1"/>
</dbReference>
<dbReference type="KEGG" id="ffu:CLAFUR5_09732"/>